<dbReference type="InterPro" id="IPR043137">
    <property type="entry name" value="GGT_ssub_C"/>
</dbReference>
<evidence type="ECO:0000256" key="2">
    <source>
        <dbReference type="ARBA" id="ARBA00022679"/>
    </source>
</evidence>
<evidence type="ECO:0000256" key="9">
    <source>
        <dbReference type="SAM" id="Phobius"/>
    </source>
</evidence>
<keyword evidence="9" id="KW-0472">Membrane</keyword>
<dbReference type="InterPro" id="IPR000101">
    <property type="entry name" value="GGT_peptidase"/>
</dbReference>
<dbReference type="InterPro" id="IPR029055">
    <property type="entry name" value="Ntn_hydrolases_N"/>
</dbReference>
<feature type="binding site" evidence="8">
    <location>
        <position position="933"/>
    </location>
    <ligand>
        <name>L-glutamate</name>
        <dbReference type="ChEBI" id="CHEBI:29985"/>
    </ligand>
</feature>
<keyword evidence="5" id="KW-0012">Acyltransferase</keyword>
<feature type="binding site" evidence="8">
    <location>
        <position position="984"/>
    </location>
    <ligand>
        <name>L-glutamate</name>
        <dbReference type="ChEBI" id="CHEBI:29985"/>
    </ligand>
</feature>
<dbReference type="PANTHER" id="PTHR11686">
    <property type="entry name" value="GAMMA GLUTAMYL TRANSPEPTIDASE"/>
    <property type="match status" value="1"/>
</dbReference>
<feature type="active site" description="Nucleophile" evidence="7">
    <location>
        <position position="891"/>
    </location>
</feature>
<sequence>MCDKQMLEENLTQKPHKYVSIKIHSNPSKPCRLKTKIIITFLLALALVSIFTGYLIYTKSHSMTEYPSDPIEPRIPSVSKLHVFKRAAACSDAPICSEVGKTILAQNGSAVDSAIASMFCNGLLNQQSTGLGGGFFMTVYIKEEGKAYSVIARESAPAAATSDMFKRSVNKSSEGALAVAVPGQVRGLWAAYLRWGKLPWASLVSPAIEICKEGFPLSQIVLDALLIRSQQVKNDANLRQMYVDPRTDDFYKVGNITKPSQVLCETLATIAANGGDELYNGSLSMEFLKDLHRVGSVITADDLRNYQPKITEPLAVPFGDGDTLFTPPPPGGGLVLISILSILSGYRFNSSSIATTEDKILSYHRIIEAFKYSYALRSKLGDADFLDLDEIIANVTSPEYGEEIRLKIDDNKTSYDSALYGAETYAEDDSGTAHLSILAENGDAVSITSSVDLFFGAVKMCDKQMLEESLTQKPHKYVSIKINSNPSKPCRLKTKIIITLLLALALVSIFTGYLIYTKSHFTTEEPSDSNEPRIPSVSKLRVFKRAAACSDAPICSEVGKTILAQNGSAVDSAIASMFCNGLLNQQSTGLGGGFFMTVYIKEEGKAYSVIARESAPAAATTDMFKRSVDKSSEGALAVAVPGQVRGLWAAYLRWGKLPWASLLFPAIEICKEGFPLSQIVLDALHERSQQVKNDANLRKMYVDPTTDDFYKVGDITKPSEVLCETLAIIAAKGGDELYNGSLSMEFLKDLHRVGSIITADDLQNYQPKITEPLAVPFGDGDTLFTPPPPGGGLVLISILSILSGYRFNSSSIASTEDKILSYHRIIEAFKYSYALRSKLGDADFLNLDEIIANVTSPEYGEEIRLKIDDNKTSNDSALYGAEAYAEEDSGTAHLSILAENGDAVSVTSSVDLFFGAGFSTHKTGIVMNDVMDDFSSPGITNAYNLKPSRANYIVPRKRPLSSMTPSILVDTNKNVKLVIGSSGGTRIPTSAALVAIGKLWFGQSIKEAIDEPRVHHQLFPMYVSYEYGLQDAIVKGLRAKGHKMVRYTTIRSVNCSLYRNSTAIYGNADFRKAGDVCGLN</sequence>
<feature type="binding site" evidence="8">
    <location>
        <begin position="961"/>
        <end position="962"/>
    </location>
    <ligand>
        <name>L-glutamate</name>
        <dbReference type="ChEBI" id="CHEBI:29985"/>
    </ligand>
</feature>
<evidence type="ECO:0000256" key="7">
    <source>
        <dbReference type="PIRSR" id="PIRSR600101-1"/>
    </source>
</evidence>
<evidence type="ECO:0000256" key="6">
    <source>
        <dbReference type="ARBA" id="ARBA00084097"/>
    </source>
</evidence>
<keyword evidence="9" id="KW-1133">Transmembrane helix</keyword>
<protein>
    <submittedName>
        <fullName evidence="10">Putative gamma glutamyl transpeptidase</fullName>
    </submittedName>
</protein>
<keyword evidence="4" id="KW-0325">Glycoprotein</keyword>
<keyword evidence="11" id="KW-1185">Reference proteome</keyword>
<dbReference type="FunFam" id="1.10.246.130:FF:000001">
    <property type="entry name" value="Gamma-glutamyltransferase 5 isoform 1"/>
    <property type="match status" value="1"/>
</dbReference>
<gene>
    <name evidence="10" type="ORF">OBRU01_21746</name>
</gene>
<evidence type="ECO:0000313" key="11">
    <source>
        <dbReference type="Proteomes" id="UP000037510"/>
    </source>
</evidence>
<dbReference type="Gene3D" id="3.60.20.40">
    <property type="match status" value="1"/>
</dbReference>
<proteinExistence type="predicted"/>
<dbReference type="GO" id="GO:0016746">
    <property type="term" value="F:acyltransferase activity"/>
    <property type="evidence" value="ECO:0007669"/>
    <property type="project" value="UniProtKB-KW"/>
</dbReference>
<reference evidence="10 11" key="1">
    <citation type="journal article" date="2015" name="Genome Biol. Evol.">
        <title>The genome of winter moth (Operophtera brumata) provides a genomic perspective on sexual dimorphism and phenology.</title>
        <authorList>
            <person name="Derks M.F."/>
            <person name="Smit S."/>
            <person name="Salis L."/>
            <person name="Schijlen E."/>
            <person name="Bossers A."/>
            <person name="Mateman C."/>
            <person name="Pijl A.S."/>
            <person name="de Ridder D."/>
            <person name="Groenen M.A."/>
            <person name="Visser M.E."/>
            <person name="Megens H.J."/>
        </authorList>
    </citation>
    <scope>NUCLEOTIDE SEQUENCE [LARGE SCALE GENOMIC DNA]</scope>
    <source>
        <strain evidence="10">WM2013NL</strain>
        <tissue evidence="10">Head and thorax</tissue>
    </source>
</reference>
<dbReference type="SUPFAM" id="SSF56235">
    <property type="entry name" value="N-terminal nucleophile aminohydrolases (Ntn hydrolases)"/>
    <property type="match status" value="2"/>
</dbReference>
<dbReference type="Proteomes" id="UP000037510">
    <property type="component" value="Unassembled WGS sequence"/>
</dbReference>
<feature type="binding site" evidence="8">
    <location>
        <position position="612"/>
    </location>
    <ligand>
        <name>L-glutamate</name>
        <dbReference type="ChEBI" id="CHEBI:29985"/>
    </ligand>
</feature>
<dbReference type="FunFam" id="3.60.20.40:FF:000001">
    <property type="entry name" value="Gamma-glutamyltranspeptidase 1"/>
    <property type="match status" value="1"/>
</dbReference>
<dbReference type="GO" id="GO:0006751">
    <property type="term" value="P:glutathione catabolic process"/>
    <property type="evidence" value="ECO:0007669"/>
    <property type="project" value="InterPro"/>
</dbReference>
<evidence type="ECO:0000256" key="8">
    <source>
        <dbReference type="PIRSR" id="PIRSR600101-2"/>
    </source>
</evidence>
<dbReference type="GO" id="GO:0006508">
    <property type="term" value="P:proteolysis"/>
    <property type="evidence" value="ECO:0007669"/>
    <property type="project" value="UniProtKB-KW"/>
</dbReference>
<feature type="transmembrane region" description="Helical" evidence="9">
    <location>
        <begin position="496"/>
        <end position="516"/>
    </location>
</feature>
<evidence type="ECO:0000313" key="10">
    <source>
        <dbReference type="EMBL" id="KOB65899.1"/>
    </source>
</evidence>
<dbReference type="FunFam" id="1.10.246.130:FF:000005">
    <property type="entry name" value="Gamma-glutamyltranspeptidase 1, putative"/>
    <property type="match status" value="1"/>
</dbReference>
<keyword evidence="6" id="KW-0800">Toxin</keyword>
<evidence type="ECO:0000256" key="4">
    <source>
        <dbReference type="ARBA" id="ARBA00023180"/>
    </source>
</evidence>
<dbReference type="PRINTS" id="PR01210">
    <property type="entry name" value="GGTRANSPTASE"/>
</dbReference>
<keyword evidence="6" id="KW-1199">Hemostasis impairing toxin</keyword>
<dbReference type="PANTHER" id="PTHR11686:SF9">
    <property type="entry name" value="RE13973P"/>
    <property type="match status" value="1"/>
</dbReference>
<dbReference type="EMBL" id="JTDY01006550">
    <property type="protein sequence ID" value="KOB65899.1"/>
    <property type="molecule type" value="Genomic_DNA"/>
</dbReference>
<dbReference type="InterPro" id="IPR043138">
    <property type="entry name" value="GGT_lsub"/>
</dbReference>
<name>A0A0L7KS97_OPEBR</name>
<dbReference type="AlphaFoldDB" id="A0A0L7KS97"/>
<keyword evidence="3" id="KW-0378">Hydrolase</keyword>
<feature type="transmembrane region" description="Helical" evidence="9">
    <location>
        <begin position="37"/>
        <end position="57"/>
    </location>
</feature>
<keyword evidence="2" id="KW-0808">Transferase</keyword>
<comment type="caution">
    <text evidence="10">The sequence shown here is derived from an EMBL/GenBank/DDBJ whole genome shotgun (WGS) entry which is preliminary data.</text>
</comment>
<dbReference type="Gene3D" id="1.10.246.130">
    <property type="match status" value="2"/>
</dbReference>
<evidence type="ECO:0000256" key="1">
    <source>
        <dbReference type="ARBA" id="ARBA00022670"/>
    </source>
</evidence>
<dbReference type="Pfam" id="PF01019">
    <property type="entry name" value="G_glu_transpept"/>
    <property type="match status" value="2"/>
</dbReference>
<dbReference type="STRING" id="104452.A0A0L7KS97"/>
<keyword evidence="9" id="KW-0812">Transmembrane</keyword>
<keyword evidence="1" id="KW-0645">Protease</keyword>
<evidence type="ECO:0000256" key="5">
    <source>
        <dbReference type="ARBA" id="ARBA00023315"/>
    </source>
</evidence>
<organism evidence="10 11">
    <name type="scientific">Operophtera brumata</name>
    <name type="common">Winter moth</name>
    <name type="synonym">Phalaena brumata</name>
    <dbReference type="NCBI Taxonomy" id="104452"/>
    <lineage>
        <taxon>Eukaryota</taxon>
        <taxon>Metazoa</taxon>
        <taxon>Ecdysozoa</taxon>
        <taxon>Arthropoda</taxon>
        <taxon>Hexapoda</taxon>
        <taxon>Insecta</taxon>
        <taxon>Pterygota</taxon>
        <taxon>Neoptera</taxon>
        <taxon>Endopterygota</taxon>
        <taxon>Lepidoptera</taxon>
        <taxon>Glossata</taxon>
        <taxon>Ditrysia</taxon>
        <taxon>Geometroidea</taxon>
        <taxon>Geometridae</taxon>
        <taxon>Larentiinae</taxon>
        <taxon>Operophtera</taxon>
    </lineage>
</organism>
<keyword evidence="6" id="KW-1202">Platelet aggregation activating toxin</keyword>
<dbReference type="GO" id="GO:0005886">
    <property type="term" value="C:plasma membrane"/>
    <property type="evidence" value="ECO:0007669"/>
    <property type="project" value="TreeGrafter"/>
</dbReference>
<accession>A0A0L7KS97</accession>
<dbReference type="GO" id="GO:0036374">
    <property type="term" value="F:glutathione hydrolase activity"/>
    <property type="evidence" value="ECO:0007669"/>
    <property type="project" value="InterPro"/>
</dbReference>
<evidence type="ECO:0000256" key="3">
    <source>
        <dbReference type="ARBA" id="ARBA00022801"/>
    </source>
</evidence>